<name>A0ABN4ER20_9CORY</name>
<keyword evidence="2" id="KW-0472">Membrane</keyword>
<gene>
    <name evidence="4" type="ORF">CulFRC11_0794</name>
</gene>
<organism evidence="4 5">
    <name type="scientific">Corynebacterium ramonii</name>
    <dbReference type="NCBI Taxonomy" id="3026968"/>
    <lineage>
        <taxon>Bacteria</taxon>
        <taxon>Bacillati</taxon>
        <taxon>Actinomycetota</taxon>
        <taxon>Actinomycetes</taxon>
        <taxon>Mycobacteriales</taxon>
        <taxon>Corynebacteriaceae</taxon>
        <taxon>Corynebacterium</taxon>
    </lineage>
</organism>
<feature type="transmembrane region" description="Helical" evidence="2">
    <location>
        <begin position="20"/>
        <end position="42"/>
    </location>
</feature>
<feature type="transmembrane region" description="Helical" evidence="2">
    <location>
        <begin position="48"/>
        <end position="67"/>
    </location>
</feature>
<dbReference type="Proteomes" id="UP000029910">
    <property type="component" value="Chromosome"/>
</dbReference>
<accession>A0ABN4ER20</accession>
<keyword evidence="2" id="KW-1133">Transmembrane helix</keyword>
<evidence type="ECO:0000313" key="5">
    <source>
        <dbReference type="Proteomes" id="UP000029910"/>
    </source>
</evidence>
<dbReference type="Pfam" id="PF20177">
    <property type="entry name" value="DUF6542"/>
    <property type="match status" value="1"/>
</dbReference>
<feature type="domain" description="DUF6542" evidence="3">
    <location>
        <begin position="22"/>
        <end position="145"/>
    </location>
</feature>
<feature type="compositionally biased region" description="Basic and acidic residues" evidence="1">
    <location>
        <begin position="241"/>
        <end position="252"/>
    </location>
</feature>
<protein>
    <recommendedName>
        <fullName evidence="3">DUF6542 domain-containing protein</fullName>
    </recommendedName>
</protein>
<feature type="compositionally biased region" description="Polar residues" evidence="1">
    <location>
        <begin position="154"/>
        <end position="163"/>
    </location>
</feature>
<evidence type="ECO:0000256" key="1">
    <source>
        <dbReference type="SAM" id="MobiDB-lite"/>
    </source>
</evidence>
<dbReference type="EMBL" id="CP009622">
    <property type="protein sequence ID" value="AIU32380.1"/>
    <property type="molecule type" value="Genomic_DNA"/>
</dbReference>
<feature type="region of interest" description="Disordered" evidence="1">
    <location>
        <begin position="154"/>
        <end position="295"/>
    </location>
</feature>
<keyword evidence="2" id="KW-0812">Transmembrane</keyword>
<dbReference type="InterPro" id="IPR046672">
    <property type="entry name" value="DUF6542"/>
</dbReference>
<evidence type="ECO:0000256" key="2">
    <source>
        <dbReference type="SAM" id="Phobius"/>
    </source>
</evidence>
<evidence type="ECO:0000313" key="4">
    <source>
        <dbReference type="EMBL" id="AIU32380.1"/>
    </source>
</evidence>
<feature type="transmembrane region" description="Helical" evidence="2">
    <location>
        <begin position="122"/>
        <end position="142"/>
    </location>
</feature>
<proteinExistence type="predicted"/>
<feature type="compositionally biased region" description="Basic and acidic residues" evidence="1">
    <location>
        <begin position="192"/>
        <end position="205"/>
    </location>
</feature>
<keyword evidence="5" id="KW-1185">Reference proteome</keyword>
<feature type="compositionally biased region" description="Basic and acidic residues" evidence="1">
    <location>
        <begin position="265"/>
        <end position="295"/>
    </location>
</feature>
<dbReference type="RefSeq" id="WP_023635439.1">
    <property type="nucleotide sequence ID" value="NZ_CP009622.1"/>
</dbReference>
<evidence type="ECO:0000259" key="3">
    <source>
        <dbReference type="Pfam" id="PF20177"/>
    </source>
</evidence>
<feature type="transmembrane region" description="Helical" evidence="2">
    <location>
        <begin position="74"/>
        <end position="96"/>
    </location>
</feature>
<sequence length="295" mass="33005">MSQTSETRHQSQTQQASGKFFGISVWSSMSILAAALITGLLITLSTGVIGWPFLALFAIFAIVFTLLTEPRGLFLMVASIPLLYSIAVLATGWFLVQANTADGAPIRRSQVITAAYPLTQHFPLLISVTVGAALIAVVRIMLLRRGEKRITDVKTSNRIRQTEANNRSRSAARKARAQAQRNRSEATGSRVTVDELMRRNREQPHKPRASRPSLNDPEQRVPRTYAPRPRSAPAQGPVPHAEPRRPGSERMPQRSQAPHPQPRRVAPERPMPERKLIDPELSRRKTRRFDDDLYS</sequence>
<reference evidence="4 5" key="1">
    <citation type="journal article" date="2015" name="Genome Announc.">
        <title>Genome Sequence of Corynebacterium ulcerans Strain FRC11.</title>
        <authorList>
            <person name="Benevides Lde J."/>
            <person name="Viana M.V."/>
            <person name="Mariano D.C."/>
            <person name="Rocha Fde S."/>
            <person name="Bagano P.C."/>
            <person name="Folador E.L."/>
            <person name="Pereira F.L."/>
            <person name="Dorella F.A."/>
            <person name="Leal C.A."/>
            <person name="Carvalho A.F."/>
            <person name="Soares Sde C."/>
            <person name="Carneiro A."/>
            <person name="Ramos R."/>
            <person name="Badell-Ocando E."/>
            <person name="Guiso N."/>
            <person name="Silva A."/>
            <person name="Figueiredo H."/>
            <person name="Azevedo V."/>
            <person name="Guimaraes L.C."/>
        </authorList>
    </citation>
    <scope>NUCLEOTIDE SEQUENCE [LARGE SCALE GENOMIC DNA]</scope>
    <source>
        <strain evidence="5">FRC0011</strain>
    </source>
</reference>